<dbReference type="Gene3D" id="3.50.30.40">
    <property type="entry name" value="Ribonuclease E inhibitor RraA/RraA-like"/>
    <property type="match status" value="1"/>
</dbReference>
<feature type="region of interest" description="Disordered" evidence="6">
    <location>
        <begin position="1"/>
        <end position="21"/>
    </location>
</feature>
<dbReference type="SUPFAM" id="SSF89562">
    <property type="entry name" value="RraA-like"/>
    <property type="match status" value="1"/>
</dbReference>
<dbReference type="PANTHER" id="PTHR33254:SF4">
    <property type="entry name" value="4-HYDROXY-4-METHYL-2-OXOGLUTARATE ALDOLASE 3-RELATED"/>
    <property type="match status" value="1"/>
</dbReference>
<evidence type="ECO:0000256" key="3">
    <source>
        <dbReference type="ARBA" id="ARBA00029596"/>
    </source>
</evidence>
<dbReference type="PANTHER" id="PTHR33254">
    <property type="entry name" value="4-HYDROXY-4-METHYL-2-OXOGLUTARATE ALDOLASE 3-RELATED"/>
    <property type="match status" value="1"/>
</dbReference>
<feature type="binding site" evidence="5">
    <location>
        <begin position="119"/>
        <end position="122"/>
    </location>
    <ligand>
        <name>substrate</name>
    </ligand>
</feature>
<evidence type="ECO:0000313" key="8">
    <source>
        <dbReference type="Proteomes" id="UP000199473"/>
    </source>
</evidence>
<dbReference type="EMBL" id="FOSQ01000014">
    <property type="protein sequence ID" value="SFL01279.1"/>
    <property type="molecule type" value="Genomic_DNA"/>
</dbReference>
<evidence type="ECO:0000313" key="7">
    <source>
        <dbReference type="EMBL" id="SFL01279.1"/>
    </source>
</evidence>
<accession>A0A1I4E7Z4</accession>
<evidence type="ECO:0000256" key="1">
    <source>
        <dbReference type="ARBA" id="ARBA00001968"/>
    </source>
</evidence>
<evidence type="ECO:0000256" key="2">
    <source>
        <dbReference type="ARBA" id="ARBA00016549"/>
    </source>
</evidence>
<feature type="compositionally biased region" description="Low complexity" evidence="6">
    <location>
        <begin position="1"/>
        <end position="13"/>
    </location>
</feature>
<dbReference type="InterPro" id="IPR005493">
    <property type="entry name" value="RraA/RraA-like"/>
</dbReference>
<reference evidence="7 8" key="1">
    <citation type="submission" date="2016-10" db="EMBL/GenBank/DDBJ databases">
        <authorList>
            <person name="de Groot N.N."/>
        </authorList>
    </citation>
    <scope>NUCLEOTIDE SEQUENCE [LARGE SCALE GENOMIC DNA]</scope>
    <source>
        <strain evidence="7 8">DSM 19981</strain>
    </source>
</reference>
<name>A0A1I4E7Z4_9PROT</name>
<gene>
    <name evidence="7" type="ORF">SAMN02745775_11489</name>
</gene>
<proteinExistence type="predicted"/>
<comment type="cofactor">
    <cofactor evidence="5">
        <name>Mg(2+)</name>
        <dbReference type="ChEBI" id="CHEBI:18420"/>
    </cofactor>
</comment>
<dbReference type="CDD" id="cd16841">
    <property type="entry name" value="RraA_family"/>
    <property type="match status" value="1"/>
</dbReference>
<dbReference type="STRING" id="1123062.SAMN02745775_11489"/>
<dbReference type="InterPro" id="IPR036704">
    <property type="entry name" value="RraA/RraA-like_sf"/>
</dbReference>
<keyword evidence="5" id="KW-0460">Magnesium</keyword>
<feature type="binding site" evidence="5">
    <location>
        <position position="141"/>
    </location>
    <ligand>
        <name>substrate</name>
    </ligand>
</feature>
<dbReference type="GO" id="GO:0046872">
    <property type="term" value="F:metal ion binding"/>
    <property type="evidence" value="ECO:0007669"/>
    <property type="project" value="UniProtKB-KW"/>
</dbReference>
<organism evidence="7 8">
    <name type="scientific">Falsiroseomonas stagni DSM 19981</name>
    <dbReference type="NCBI Taxonomy" id="1123062"/>
    <lineage>
        <taxon>Bacteria</taxon>
        <taxon>Pseudomonadati</taxon>
        <taxon>Pseudomonadota</taxon>
        <taxon>Alphaproteobacteria</taxon>
        <taxon>Acetobacterales</taxon>
        <taxon>Roseomonadaceae</taxon>
        <taxon>Falsiroseomonas</taxon>
    </lineage>
</organism>
<dbReference type="Proteomes" id="UP000199473">
    <property type="component" value="Unassembled WGS sequence"/>
</dbReference>
<evidence type="ECO:0000256" key="6">
    <source>
        <dbReference type="SAM" id="MobiDB-lite"/>
    </source>
</evidence>
<protein>
    <recommendedName>
        <fullName evidence="2">Putative 4-hydroxy-4-methyl-2-oxoglutarate aldolase</fullName>
    </recommendedName>
    <alternativeName>
        <fullName evidence="3">Regulator of ribonuclease activity homolog</fullName>
    </alternativeName>
    <alternativeName>
        <fullName evidence="4">RraA-like protein</fullName>
    </alternativeName>
</protein>
<keyword evidence="5" id="KW-0479">Metal-binding</keyword>
<sequence length="245" mass="25006">MPGARLGAALPGAHDAGDTRGKRGIVAENDIIARLGRLDSCALSDAMDKLGLPPALSFMPPRTVRGRIAGRVMTVRLAEGPPPPGTTPRHLCSAAIEAAGPGDILLIQHIPGLDAGGWGGILSRAARARGLAGIITDGAARDIDEATEIGFPVFAAATTARTARGRLHEAETGGPITLGGVAARPGDYALADGSGVVLVAAADIDRVLEAAEMIAAREAAMARDVEAGKPVSQVMGADYEHMLHR</sequence>
<dbReference type="Pfam" id="PF03737">
    <property type="entry name" value="RraA-like"/>
    <property type="match status" value="1"/>
</dbReference>
<feature type="binding site" evidence="5">
    <location>
        <position position="142"/>
    </location>
    <ligand>
        <name>Mg(2+)</name>
        <dbReference type="ChEBI" id="CHEBI:18420"/>
    </ligand>
</feature>
<keyword evidence="8" id="KW-1185">Reference proteome</keyword>
<comment type="cofactor">
    <cofactor evidence="1">
        <name>a divalent metal cation</name>
        <dbReference type="ChEBI" id="CHEBI:60240"/>
    </cofactor>
</comment>
<dbReference type="AlphaFoldDB" id="A0A1I4E7Z4"/>
<evidence type="ECO:0000256" key="4">
    <source>
        <dbReference type="ARBA" id="ARBA00030169"/>
    </source>
</evidence>
<evidence type="ECO:0000256" key="5">
    <source>
        <dbReference type="PIRSR" id="PIRSR605493-1"/>
    </source>
</evidence>